<proteinExistence type="predicted"/>
<evidence type="ECO:0000313" key="3">
    <source>
        <dbReference type="Proteomes" id="UP000054144"/>
    </source>
</evidence>
<dbReference type="PANTHER" id="PTHR30613:SF1">
    <property type="entry name" value="DUF1479 DOMAIN PROTEIN (AFU_ORTHOLOGUE AFUA_5G09280)"/>
    <property type="match status" value="1"/>
</dbReference>
<feature type="compositionally biased region" description="Polar residues" evidence="1">
    <location>
        <begin position="467"/>
        <end position="485"/>
    </location>
</feature>
<organism evidence="2 3">
    <name type="scientific">Fistulina hepatica ATCC 64428</name>
    <dbReference type="NCBI Taxonomy" id="1128425"/>
    <lineage>
        <taxon>Eukaryota</taxon>
        <taxon>Fungi</taxon>
        <taxon>Dikarya</taxon>
        <taxon>Basidiomycota</taxon>
        <taxon>Agaricomycotina</taxon>
        <taxon>Agaricomycetes</taxon>
        <taxon>Agaricomycetidae</taxon>
        <taxon>Agaricales</taxon>
        <taxon>Fistulinaceae</taxon>
        <taxon>Fistulina</taxon>
    </lineage>
</organism>
<dbReference type="Pfam" id="PF07350">
    <property type="entry name" value="Gig2-like"/>
    <property type="match status" value="1"/>
</dbReference>
<sequence>MASAEVLRPRSSFDSLLSTATSATQKLSQYRRFQKTSRSNVWASPDSDFPTVLDARFLEVKKRLVKPENYEAVQDSWYRLLDALKRRADEIEKAGPEYVPRVDYSSIGTDGRFPADIAAKIKEKGCCVVRGVVSRDQALQWKQSLIDYCKHHPDVPGFPPESPQFFGTFWQKAQVEARSHPSMIRAQAAMSQLYTANPATEVDLTSLVVYADRFRVRQPGTSGFLPPHLDNGSIERWEDPEYSTVYRAIFEGRWEEYDAWDMDHRAEATIDLYGGSGSCSTFRSLQGWLSIADNGPRCGTIQFLPDIKLSTAYIMLRPFFNSDDKLDLSNTYFYGADPGQGQVVKTAWHPRLYLDKMIVSCPEAAPGDYVFWHCDTVHQVEAEHIGNNDSSVMYIPVVPLCGYNVGNMLAQRAAFLKGVPPPDLPVRLGQSTEENHEDRGRPADILSLQGQRMLGLAPFDEEDESLTEGQRSIRTIANEATSADP</sequence>
<feature type="region of interest" description="Disordered" evidence="1">
    <location>
        <begin position="457"/>
        <end position="485"/>
    </location>
</feature>
<evidence type="ECO:0000256" key="1">
    <source>
        <dbReference type="SAM" id="MobiDB-lite"/>
    </source>
</evidence>
<dbReference type="EMBL" id="KN881629">
    <property type="protein sequence ID" value="KIY52987.1"/>
    <property type="molecule type" value="Genomic_DNA"/>
</dbReference>
<gene>
    <name evidence="2" type="ORF">FISHEDRAFT_34417</name>
</gene>
<dbReference type="Gene3D" id="2.60.120.330">
    <property type="entry name" value="B-lactam Antibiotic, Isopenicillin N Synthase, Chain"/>
    <property type="match status" value="1"/>
</dbReference>
<accession>A0A0D7AN22</accession>
<name>A0A0D7AN22_9AGAR</name>
<dbReference type="InterPro" id="IPR027443">
    <property type="entry name" value="IPNS-like_sf"/>
</dbReference>
<dbReference type="InterPro" id="IPR010856">
    <property type="entry name" value="Gig2-like"/>
</dbReference>
<keyword evidence="3" id="KW-1185">Reference proteome</keyword>
<dbReference type="OrthoDB" id="8249012at2759"/>
<evidence type="ECO:0000313" key="2">
    <source>
        <dbReference type="EMBL" id="KIY52987.1"/>
    </source>
</evidence>
<dbReference type="PANTHER" id="PTHR30613">
    <property type="entry name" value="UNCHARACTERIZED PROTEIN YBIU-RELATED"/>
    <property type="match status" value="1"/>
</dbReference>
<reference evidence="2 3" key="1">
    <citation type="journal article" date="2015" name="Fungal Genet. Biol.">
        <title>Evolution of novel wood decay mechanisms in Agaricales revealed by the genome sequences of Fistulina hepatica and Cylindrobasidium torrendii.</title>
        <authorList>
            <person name="Floudas D."/>
            <person name="Held B.W."/>
            <person name="Riley R."/>
            <person name="Nagy L.G."/>
            <person name="Koehler G."/>
            <person name="Ransdell A.S."/>
            <person name="Younus H."/>
            <person name="Chow J."/>
            <person name="Chiniquy J."/>
            <person name="Lipzen A."/>
            <person name="Tritt A."/>
            <person name="Sun H."/>
            <person name="Haridas S."/>
            <person name="LaButti K."/>
            <person name="Ohm R.A."/>
            <person name="Kues U."/>
            <person name="Blanchette R.A."/>
            <person name="Grigoriev I.V."/>
            <person name="Minto R.E."/>
            <person name="Hibbett D.S."/>
        </authorList>
    </citation>
    <scope>NUCLEOTIDE SEQUENCE [LARGE SCALE GENOMIC DNA]</scope>
    <source>
        <strain evidence="2 3">ATCC 64428</strain>
    </source>
</reference>
<protein>
    <submittedName>
        <fullName evidence="2">DUF1479-domain-containing protein</fullName>
    </submittedName>
</protein>
<dbReference type="Proteomes" id="UP000054144">
    <property type="component" value="Unassembled WGS sequence"/>
</dbReference>
<dbReference type="SUPFAM" id="SSF51197">
    <property type="entry name" value="Clavaminate synthase-like"/>
    <property type="match status" value="1"/>
</dbReference>
<dbReference type="AlphaFoldDB" id="A0A0D7AN22"/>